<dbReference type="RefSeq" id="WP_206984277.1">
    <property type="nucleotide sequence ID" value="NZ_JAFLQZ010000005.1"/>
</dbReference>
<evidence type="ECO:0000313" key="3">
    <source>
        <dbReference type="EMBL" id="MBO0358340.1"/>
    </source>
</evidence>
<sequence>MKKITLVLGLLLGGIATSQAQTGVQFGLKTGVSMAVLDGTINQETKFKPGLHLGAVMRWRPSTHVAIQPELVYSRQGSDNKQLVGYGTMLENKTKLSYLNLPVLLKVYLGEVVNLQVGPQFGLLLGARQDGQVGYYSGSSGSGYVSENRDVKADYKGDVGICGGLGLDLKNGLLIAARLNYGLTDINNNEQDKQLREYLDIGGLHNRVLEFSVGYMFGGK</sequence>
<dbReference type="Proteomes" id="UP000664144">
    <property type="component" value="Unassembled WGS sequence"/>
</dbReference>
<reference evidence="3" key="1">
    <citation type="submission" date="2021-03" db="EMBL/GenBank/DDBJ databases">
        <authorList>
            <person name="Kim M.K."/>
        </authorList>
    </citation>
    <scope>NUCLEOTIDE SEQUENCE</scope>
    <source>
        <strain evidence="3">BT186</strain>
    </source>
</reference>
<name>A0A939EXB3_9BACT</name>
<feature type="signal peptide" evidence="1">
    <location>
        <begin position="1"/>
        <end position="20"/>
    </location>
</feature>
<evidence type="ECO:0000259" key="2">
    <source>
        <dbReference type="Pfam" id="PF13568"/>
    </source>
</evidence>
<dbReference type="EMBL" id="JAFLQZ010000005">
    <property type="protein sequence ID" value="MBO0358340.1"/>
    <property type="molecule type" value="Genomic_DNA"/>
</dbReference>
<protein>
    <submittedName>
        <fullName evidence="3">PorT family protein</fullName>
    </submittedName>
</protein>
<dbReference type="Pfam" id="PF13568">
    <property type="entry name" value="OMP_b-brl_2"/>
    <property type="match status" value="1"/>
</dbReference>
<dbReference type="AlphaFoldDB" id="A0A939EXB3"/>
<feature type="domain" description="Outer membrane protein beta-barrel" evidence="2">
    <location>
        <begin position="19"/>
        <end position="186"/>
    </location>
</feature>
<evidence type="ECO:0000313" key="4">
    <source>
        <dbReference type="Proteomes" id="UP000664144"/>
    </source>
</evidence>
<organism evidence="3 4">
    <name type="scientific">Hymenobacter telluris</name>
    <dbReference type="NCBI Taxonomy" id="2816474"/>
    <lineage>
        <taxon>Bacteria</taxon>
        <taxon>Pseudomonadati</taxon>
        <taxon>Bacteroidota</taxon>
        <taxon>Cytophagia</taxon>
        <taxon>Cytophagales</taxon>
        <taxon>Hymenobacteraceae</taxon>
        <taxon>Hymenobacter</taxon>
    </lineage>
</organism>
<accession>A0A939EXB3</accession>
<proteinExistence type="predicted"/>
<keyword evidence="4" id="KW-1185">Reference proteome</keyword>
<keyword evidence="1" id="KW-0732">Signal</keyword>
<evidence type="ECO:0000256" key="1">
    <source>
        <dbReference type="SAM" id="SignalP"/>
    </source>
</evidence>
<dbReference type="InterPro" id="IPR025665">
    <property type="entry name" value="Beta-barrel_OMP_2"/>
</dbReference>
<feature type="chain" id="PRO_5038108156" evidence="1">
    <location>
        <begin position="21"/>
        <end position="220"/>
    </location>
</feature>
<gene>
    <name evidence="3" type="ORF">J0X19_10325</name>
</gene>
<comment type="caution">
    <text evidence="3">The sequence shown here is derived from an EMBL/GenBank/DDBJ whole genome shotgun (WGS) entry which is preliminary data.</text>
</comment>